<organism evidence="9 10">
    <name type="scientific">Magnetospirillum fulvum</name>
    <name type="common">Rhodospirillum fulvum</name>
    <dbReference type="NCBI Taxonomy" id="1082"/>
    <lineage>
        <taxon>Bacteria</taxon>
        <taxon>Pseudomonadati</taxon>
        <taxon>Pseudomonadota</taxon>
        <taxon>Alphaproteobacteria</taxon>
        <taxon>Rhodospirillales</taxon>
        <taxon>Rhodospirillaceae</taxon>
        <taxon>Magnetospirillum</taxon>
    </lineage>
</organism>
<feature type="domain" description="MotA/TolQ/ExbB proton channel" evidence="8">
    <location>
        <begin position="104"/>
        <end position="164"/>
    </location>
</feature>
<keyword evidence="6" id="KW-0653">Protein transport</keyword>
<protein>
    <recommendedName>
        <fullName evidence="8">MotA/TolQ/ExbB proton channel domain-containing protein</fullName>
    </recommendedName>
</protein>
<evidence type="ECO:0000256" key="3">
    <source>
        <dbReference type="ARBA" id="ARBA00022692"/>
    </source>
</evidence>
<feature type="transmembrane region" description="Helical" evidence="7">
    <location>
        <begin position="39"/>
        <end position="59"/>
    </location>
</feature>
<sequence length="558" mass="60984">MIKFRSSFLQAIAPIVLLFVVGVTHLDFVMMAIRGNMLLNSMILLVGLGGCVLWLVNLVQAEREHTALKRFSREVGDGADMNELLASPWLKGRAVQDYLANLAHTDGKLSSQLDQSAIETELDQLRAELDSRMELPSFLVGFMIAMGLLGTFIGLLETLTGISGMLDGMVNAPAGDSIDAEFLKLVGQLRHPLAGMGIAFSASMFGLLGSLMLGMMQLTVRRHARLVLGEARNLFNRLVQRVKGPVGIAGASEAIRTGGVSESFLSTFIADLTSNMNQMLELFHRSQDGSLALVSRIDNLAVRLEEVAGAIENNIEAVRRTNDLLGFGPRMKETNEELLGEVRALLSNNQDRQKSMMRLADTLSSIDQKISASNDGTRSHFDMVGNFNIQSLAKLDEAVGVLHAVNDQTSDSETKLDRRLQALSSATTNIGATMQQMTAKLSEVAVSSQSQINALGSVQQVLRDSSVEMQNLLSGLQEKMQRVQEVEIGATRHLYGIKESFDGMNTLLEPLKGMAQGVGKQTSLLEATLEEMRMSQRNMMRELRAEVRDVTRQQNAGT</sequence>
<dbReference type="RefSeq" id="WP_139305487.1">
    <property type="nucleotide sequence ID" value="NZ_FNWO01000003.1"/>
</dbReference>
<dbReference type="AlphaFoldDB" id="A0A1H6H6M2"/>
<dbReference type="InterPro" id="IPR002898">
    <property type="entry name" value="MotA_ExbB_proton_chnl"/>
</dbReference>
<keyword evidence="10" id="KW-1185">Reference proteome</keyword>
<dbReference type="OrthoDB" id="8712045at2"/>
<evidence type="ECO:0000256" key="6">
    <source>
        <dbReference type="RuleBase" id="RU004057"/>
    </source>
</evidence>
<feature type="transmembrane region" description="Helical" evidence="7">
    <location>
        <begin position="12"/>
        <end position="33"/>
    </location>
</feature>
<evidence type="ECO:0000256" key="4">
    <source>
        <dbReference type="ARBA" id="ARBA00022989"/>
    </source>
</evidence>
<feature type="transmembrane region" description="Helical" evidence="7">
    <location>
        <begin position="193"/>
        <end position="215"/>
    </location>
</feature>
<evidence type="ECO:0000313" key="9">
    <source>
        <dbReference type="EMBL" id="SEH29924.1"/>
    </source>
</evidence>
<comment type="similarity">
    <text evidence="6">Belongs to the exbB/tolQ family.</text>
</comment>
<evidence type="ECO:0000259" key="8">
    <source>
        <dbReference type="Pfam" id="PF01618"/>
    </source>
</evidence>
<dbReference type="Proteomes" id="UP000182983">
    <property type="component" value="Unassembled WGS sequence"/>
</dbReference>
<keyword evidence="4 7" id="KW-1133">Transmembrane helix</keyword>
<dbReference type="GO" id="GO:0005886">
    <property type="term" value="C:plasma membrane"/>
    <property type="evidence" value="ECO:0007669"/>
    <property type="project" value="UniProtKB-SubCell"/>
</dbReference>
<evidence type="ECO:0000256" key="1">
    <source>
        <dbReference type="ARBA" id="ARBA00004651"/>
    </source>
</evidence>
<evidence type="ECO:0000256" key="7">
    <source>
        <dbReference type="SAM" id="Phobius"/>
    </source>
</evidence>
<evidence type="ECO:0000313" key="10">
    <source>
        <dbReference type="Proteomes" id="UP000182983"/>
    </source>
</evidence>
<proteinExistence type="inferred from homology"/>
<keyword evidence="5 7" id="KW-0472">Membrane</keyword>
<keyword evidence="3 7" id="KW-0812">Transmembrane</keyword>
<keyword evidence="2" id="KW-1003">Cell membrane</keyword>
<feature type="transmembrane region" description="Helical" evidence="7">
    <location>
        <begin position="135"/>
        <end position="156"/>
    </location>
</feature>
<dbReference type="GO" id="GO:0015031">
    <property type="term" value="P:protein transport"/>
    <property type="evidence" value="ECO:0007669"/>
    <property type="project" value="UniProtKB-KW"/>
</dbReference>
<evidence type="ECO:0000256" key="2">
    <source>
        <dbReference type="ARBA" id="ARBA00022475"/>
    </source>
</evidence>
<dbReference type="EMBL" id="FNWO01000003">
    <property type="protein sequence ID" value="SEH29924.1"/>
    <property type="molecule type" value="Genomic_DNA"/>
</dbReference>
<name>A0A1H6H6M2_MAGFU</name>
<accession>A0A1H6H6M2</accession>
<dbReference type="Pfam" id="PF01618">
    <property type="entry name" value="MotA_ExbB"/>
    <property type="match status" value="1"/>
</dbReference>
<gene>
    <name evidence="9" type="ORF">SAMN04244559_00834</name>
</gene>
<keyword evidence="6" id="KW-0813">Transport</keyword>
<comment type="subcellular location">
    <subcellularLocation>
        <location evidence="1">Cell membrane</location>
        <topology evidence="1">Multi-pass membrane protein</topology>
    </subcellularLocation>
    <subcellularLocation>
        <location evidence="6">Membrane</location>
        <topology evidence="6">Multi-pass membrane protein</topology>
    </subcellularLocation>
</comment>
<evidence type="ECO:0000256" key="5">
    <source>
        <dbReference type="ARBA" id="ARBA00023136"/>
    </source>
</evidence>
<reference evidence="10" key="1">
    <citation type="submission" date="2016-10" db="EMBL/GenBank/DDBJ databases">
        <authorList>
            <person name="Varghese N."/>
            <person name="Submissions S."/>
        </authorList>
    </citation>
    <scope>NUCLEOTIDE SEQUENCE [LARGE SCALE GENOMIC DNA]</scope>
    <source>
        <strain evidence="10">DSM 13234</strain>
    </source>
</reference>